<feature type="transmembrane region" description="Helical" evidence="1">
    <location>
        <begin position="215"/>
        <end position="241"/>
    </location>
</feature>
<protein>
    <recommendedName>
        <fullName evidence="4">FAR-17a/AIG1-like protein</fullName>
    </recommendedName>
</protein>
<dbReference type="PANTHER" id="PTHR12242:SF1">
    <property type="entry name" value="MYND-TYPE DOMAIN-CONTAINING PROTEIN"/>
    <property type="match status" value="1"/>
</dbReference>
<feature type="transmembrane region" description="Helical" evidence="1">
    <location>
        <begin position="171"/>
        <end position="194"/>
    </location>
</feature>
<dbReference type="AlphaFoldDB" id="A0A2J6TL01"/>
<dbReference type="RefSeq" id="XP_024740576.1">
    <property type="nucleotide sequence ID" value="XM_024876744.1"/>
</dbReference>
<evidence type="ECO:0000256" key="1">
    <source>
        <dbReference type="SAM" id="Phobius"/>
    </source>
</evidence>
<feature type="transmembrane region" description="Helical" evidence="1">
    <location>
        <begin position="129"/>
        <end position="151"/>
    </location>
</feature>
<evidence type="ECO:0000313" key="2">
    <source>
        <dbReference type="EMBL" id="PMD63672.1"/>
    </source>
</evidence>
<evidence type="ECO:0000313" key="3">
    <source>
        <dbReference type="Proteomes" id="UP000235371"/>
    </source>
</evidence>
<proteinExistence type="predicted"/>
<accession>A0A2J6TL01</accession>
<organism evidence="2 3">
    <name type="scientific">Hyaloscypha bicolor E</name>
    <dbReference type="NCBI Taxonomy" id="1095630"/>
    <lineage>
        <taxon>Eukaryota</taxon>
        <taxon>Fungi</taxon>
        <taxon>Dikarya</taxon>
        <taxon>Ascomycota</taxon>
        <taxon>Pezizomycotina</taxon>
        <taxon>Leotiomycetes</taxon>
        <taxon>Helotiales</taxon>
        <taxon>Hyaloscyphaceae</taxon>
        <taxon>Hyaloscypha</taxon>
        <taxon>Hyaloscypha bicolor</taxon>
    </lineage>
</organism>
<dbReference type="EMBL" id="KZ613780">
    <property type="protein sequence ID" value="PMD63672.1"/>
    <property type="molecule type" value="Genomic_DNA"/>
</dbReference>
<evidence type="ECO:0008006" key="4">
    <source>
        <dbReference type="Google" id="ProtNLM"/>
    </source>
</evidence>
<keyword evidence="1" id="KW-0472">Membrane</keyword>
<keyword evidence="3" id="KW-1185">Reference proteome</keyword>
<dbReference type="InParanoid" id="A0A2J6TL01"/>
<dbReference type="GO" id="GO:0016020">
    <property type="term" value="C:membrane"/>
    <property type="evidence" value="ECO:0007669"/>
    <property type="project" value="TreeGrafter"/>
</dbReference>
<keyword evidence="1" id="KW-1133">Transmembrane helix</keyword>
<dbReference type="PANTHER" id="PTHR12242">
    <property type="entry name" value="OS02G0130600 PROTEIN-RELATED"/>
    <property type="match status" value="1"/>
</dbReference>
<sequence length="306" mass="35155">MSSSTALLPKDRKKDDHPIFLRVCHSPWISIGQKALVGLRSLTAAYLLVSFLALIKYELERNKAGLVTIFKFSNIACFIQLLYHAIAATYTVMHLYYPHHGSQPKTWKTRVQRFLSPPRQHSSTQNRTWFSIFYSAANTFPLVSAAIHWFVLVPTKHATIPGDHTFGHGWYTTFFVLDKYAICAAIAFFEVFFLSSIKRQEANLTLLLPHMQANILQPLGCHLAGLVFLAFLYIGWTYIGYVVADKYVWWFLDHKQVKWEYVVASWFGFAALTDICFFIIYGIAGLRELCTKKGEHKSRGYQQLPQ</sequence>
<feature type="transmembrane region" description="Helical" evidence="1">
    <location>
        <begin position="35"/>
        <end position="55"/>
    </location>
</feature>
<dbReference type="GeneID" id="36584823"/>
<feature type="transmembrane region" description="Helical" evidence="1">
    <location>
        <begin position="261"/>
        <end position="284"/>
    </location>
</feature>
<reference evidence="2 3" key="1">
    <citation type="submission" date="2016-04" db="EMBL/GenBank/DDBJ databases">
        <title>A degradative enzymes factory behind the ericoid mycorrhizal symbiosis.</title>
        <authorList>
            <consortium name="DOE Joint Genome Institute"/>
            <person name="Martino E."/>
            <person name="Morin E."/>
            <person name="Grelet G."/>
            <person name="Kuo A."/>
            <person name="Kohler A."/>
            <person name="Daghino S."/>
            <person name="Barry K."/>
            <person name="Choi C."/>
            <person name="Cichocki N."/>
            <person name="Clum A."/>
            <person name="Copeland A."/>
            <person name="Hainaut M."/>
            <person name="Haridas S."/>
            <person name="Labutti K."/>
            <person name="Lindquist E."/>
            <person name="Lipzen A."/>
            <person name="Khouja H.-R."/>
            <person name="Murat C."/>
            <person name="Ohm R."/>
            <person name="Olson A."/>
            <person name="Spatafora J."/>
            <person name="Veneault-Fourrey C."/>
            <person name="Henrissat B."/>
            <person name="Grigoriev I."/>
            <person name="Martin F."/>
            <person name="Perotto S."/>
        </authorList>
    </citation>
    <scope>NUCLEOTIDE SEQUENCE [LARGE SCALE GENOMIC DNA]</scope>
    <source>
        <strain evidence="2 3">E</strain>
    </source>
</reference>
<dbReference type="Proteomes" id="UP000235371">
    <property type="component" value="Unassembled WGS sequence"/>
</dbReference>
<keyword evidence="1" id="KW-0812">Transmembrane</keyword>
<dbReference type="STRING" id="1095630.A0A2J6TL01"/>
<dbReference type="OrthoDB" id="5293596at2759"/>
<name>A0A2J6TL01_9HELO</name>
<gene>
    <name evidence="2" type="ORF">K444DRAFT_556446</name>
</gene>